<feature type="transmembrane region" description="Helical" evidence="1">
    <location>
        <begin position="16"/>
        <end position="36"/>
    </location>
</feature>
<dbReference type="OrthoDB" id="9816280at2"/>
<keyword evidence="1" id="KW-1133">Transmembrane helix</keyword>
<proteinExistence type="predicted"/>
<gene>
    <name evidence="3" type="ORF">AOQ72_19645</name>
</gene>
<dbReference type="GO" id="GO:0004197">
    <property type="term" value="F:cysteine-type endopeptidase activity"/>
    <property type="evidence" value="ECO:0007669"/>
    <property type="project" value="InterPro"/>
</dbReference>
<name>A0A0R3CG47_9BRAD</name>
<dbReference type="PANTHER" id="PTHR22576:SF37">
    <property type="entry name" value="MUCOSA-ASSOCIATED LYMPHOID TISSUE LYMPHOMA TRANSLOCATION PROTEIN 1"/>
    <property type="match status" value="1"/>
</dbReference>
<dbReference type="Gene3D" id="3.40.50.1460">
    <property type="match status" value="1"/>
</dbReference>
<evidence type="ECO:0000313" key="3">
    <source>
        <dbReference type="EMBL" id="KRP96502.1"/>
    </source>
</evidence>
<dbReference type="InterPro" id="IPR029030">
    <property type="entry name" value="Caspase-like_dom_sf"/>
</dbReference>
<dbReference type="RefSeq" id="WP_057027715.1">
    <property type="nucleotide sequence ID" value="NZ_LJYF01000026.1"/>
</dbReference>
<dbReference type="AlphaFoldDB" id="A0A0R3CG47"/>
<organism evidence="3 4">
    <name type="scientific">Bradyrhizobium yuanmingense</name>
    <dbReference type="NCBI Taxonomy" id="108015"/>
    <lineage>
        <taxon>Bacteria</taxon>
        <taxon>Pseudomonadati</taxon>
        <taxon>Pseudomonadota</taxon>
        <taxon>Alphaproteobacteria</taxon>
        <taxon>Hyphomicrobiales</taxon>
        <taxon>Nitrobacteraceae</taxon>
        <taxon>Bradyrhizobium</taxon>
    </lineage>
</organism>
<evidence type="ECO:0000259" key="2">
    <source>
        <dbReference type="Pfam" id="PF00656"/>
    </source>
</evidence>
<comment type="caution">
    <text evidence="3">The sequence shown here is derived from an EMBL/GenBank/DDBJ whole genome shotgun (WGS) entry which is preliminary data.</text>
</comment>
<feature type="domain" description="Peptidase C14 caspase" evidence="2">
    <location>
        <begin position="240"/>
        <end position="469"/>
    </location>
</feature>
<dbReference type="EMBL" id="LJYF01000026">
    <property type="protein sequence ID" value="KRP96502.1"/>
    <property type="molecule type" value="Genomic_DNA"/>
</dbReference>
<evidence type="ECO:0000256" key="1">
    <source>
        <dbReference type="SAM" id="Phobius"/>
    </source>
</evidence>
<protein>
    <recommendedName>
        <fullName evidence="2">Peptidase C14 caspase domain-containing protein</fullName>
    </recommendedName>
</protein>
<dbReference type="GO" id="GO:0006508">
    <property type="term" value="P:proteolysis"/>
    <property type="evidence" value="ECO:0007669"/>
    <property type="project" value="InterPro"/>
</dbReference>
<keyword evidence="1" id="KW-0812">Transmembrane</keyword>
<feature type="transmembrane region" description="Helical" evidence="1">
    <location>
        <begin position="48"/>
        <end position="64"/>
    </location>
</feature>
<dbReference type="PANTHER" id="PTHR22576">
    <property type="entry name" value="MUCOSA ASSOCIATED LYMPHOID TISSUE LYMPHOMA TRANSLOCATION PROTEIN 1/PARACASPASE"/>
    <property type="match status" value="1"/>
</dbReference>
<dbReference type="InterPro" id="IPR052039">
    <property type="entry name" value="Caspase-related_regulators"/>
</dbReference>
<dbReference type="Proteomes" id="UP000051380">
    <property type="component" value="Unassembled WGS sequence"/>
</dbReference>
<keyword evidence="1" id="KW-0472">Membrane</keyword>
<dbReference type="SUPFAM" id="SSF52129">
    <property type="entry name" value="Caspase-like"/>
    <property type="match status" value="1"/>
</dbReference>
<evidence type="ECO:0000313" key="4">
    <source>
        <dbReference type="Proteomes" id="UP000051380"/>
    </source>
</evidence>
<reference evidence="3 4" key="1">
    <citation type="submission" date="2015-09" db="EMBL/GenBank/DDBJ databases">
        <title>Draft Genome Sequence of the Strain BR 3267 (Bradyrhizobium yuanmingense) recommended as inoculant for cowpea in Brazil.</title>
        <authorList>
            <person name="Simoes-Araujo J.L."/>
            <person name="Zilli J.E."/>
        </authorList>
    </citation>
    <scope>NUCLEOTIDE SEQUENCE [LARGE SCALE GENOMIC DNA]</scope>
    <source>
        <strain evidence="3 4">BR3267</strain>
    </source>
</reference>
<dbReference type="InterPro" id="IPR011600">
    <property type="entry name" value="Pept_C14_caspase"/>
</dbReference>
<accession>A0A0R3CG47</accession>
<sequence>MDKLFETILKHLPSELIPGLIAVVVAFFGVYFFKGFRNYTDAINDRTFLTLTVAIIAAFVIYQIQKPGMPTLASDVRPLLVVPDFEDDERRQFKSVFVQQLEAFIGRLNKDAAIVSVAAHITDRASAKLTGKTHNAVAVVYQPKVIRLDDKKTVLCFSLLLLDADANKAYPPVSAEIEKDTLQDITALLLGPLVANQKQNDPTLARVEELERKVDQLATAVFKATALSQAPPAARKYRAKHALVIGVNSDKDRQKPKLQYAVSDAQSMNAVLSRLGFATTMLLEERATRAQVLSEVDKILSSAKPDDLVLIYYAGSGIRSTDLWPDLSKDLILSTFDLNLKNLEANLTLNAVVKRLNSASDKYRLIIVDACHGTYGLPMRTASTATQAKTTSAERPFQVITGTQDEEYGLEVGSGGLFTSLVSKKLNDMADSNGRLSTNDLLAATSAMIGVGSGGRQRPKIVTLSGTEDVFLDSDGGR</sequence>
<dbReference type="Pfam" id="PF00656">
    <property type="entry name" value="Peptidase_C14"/>
    <property type="match status" value="1"/>
</dbReference>